<gene>
    <name evidence="1" type="ORF">HNY73_003306</name>
</gene>
<protein>
    <submittedName>
        <fullName evidence="1">Uncharacterized protein</fullName>
    </submittedName>
</protein>
<evidence type="ECO:0000313" key="2">
    <source>
        <dbReference type="Proteomes" id="UP000807504"/>
    </source>
</evidence>
<dbReference type="AlphaFoldDB" id="A0A8T0FWK5"/>
<sequence length="99" mass="11785">MSKWCQTIIIKKNEVLYAKLKLCYRKMKFPETVQRLLRHGFNKPPRSVKAVLRNYTCFTSRGYMSHFLDGTFPDYWFGKDSTLPWPPHSSDTTPLDFLY</sequence>
<dbReference type="EMBL" id="JABXBU010000002">
    <property type="protein sequence ID" value="KAF8795461.1"/>
    <property type="molecule type" value="Genomic_DNA"/>
</dbReference>
<proteinExistence type="predicted"/>
<evidence type="ECO:0000313" key="1">
    <source>
        <dbReference type="EMBL" id="KAF8795461.1"/>
    </source>
</evidence>
<reference evidence="1" key="2">
    <citation type="submission" date="2020-06" db="EMBL/GenBank/DDBJ databases">
        <authorList>
            <person name="Sheffer M."/>
        </authorList>
    </citation>
    <scope>NUCLEOTIDE SEQUENCE</scope>
</reference>
<dbReference type="Proteomes" id="UP000807504">
    <property type="component" value="Unassembled WGS sequence"/>
</dbReference>
<accession>A0A8T0FWK5</accession>
<reference evidence="1" key="1">
    <citation type="journal article" date="2020" name="bioRxiv">
        <title>Chromosome-level reference genome of the European wasp spider Argiope bruennichi: a resource for studies on range expansion and evolutionary adaptation.</title>
        <authorList>
            <person name="Sheffer M.M."/>
            <person name="Hoppe A."/>
            <person name="Krehenwinkel H."/>
            <person name="Uhl G."/>
            <person name="Kuss A.W."/>
            <person name="Jensen L."/>
            <person name="Jensen C."/>
            <person name="Gillespie R.G."/>
            <person name="Hoff K.J."/>
            <person name="Prost S."/>
        </authorList>
    </citation>
    <scope>NUCLEOTIDE SEQUENCE</scope>
</reference>
<keyword evidence="2" id="KW-1185">Reference proteome</keyword>
<comment type="caution">
    <text evidence="1">The sequence shown here is derived from an EMBL/GenBank/DDBJ whole genome shotgun (WGS) entry which is preliminary data.</text>
</comment>
<organism evidence="1 2">
    <name type="scientific">Argiope bruennichi</name>
    <name type="common">Wasp spider</name>
    <name type="synonym">Aranea bruennichi</name>
    <dbReference type="NCBI Taxonomy" id="94029"/>
    <lineage>
        <taxon>Eukaryota</taxon>
        <taxon>Metazoa</taxon>
        <taxon>Ecdysozoa</taxon>
        <taxon>Arthropoda</taxon>
        <taxon>Chelicerata</taxon>
        <taxon>Arachnida</taxon>
        <taxon>Araneae</taxon>
        <taxon>Araneomorphae</taxon>
        <taxon>Entelegynae</taxon>
        <taxon>Araneoidea</taxon>
        <taxon>Araneidae</taxon>
        <taxon>Argiope</taxon>
    </lineage>
</organism>
<name>A0A8T0FWK5_ARGBR</name>